<reference evidence="1" key="1">
    <citation type="submission" date="2022-03" db="EMBL/GenBank/DDBJ databases">
        <authorList>
            <person name="Sayadi A."/>
        </authorList>
    </citation>
    <scope>NUCLEOTIDE SEQUENCE</scope>
</reference>
<name>A0A9P0KGI3_ACAOB</name>
<dbReference type="Proteomes" id="UP001152888">
    <property type="component" value="Unassembled WGS sequence"/>
</dbReference>
<dbReference type="EMBL" id="CAKOFQ010006820">
    <property type="protein sequence ID" value="CAH1974288.1"/>
    <property type="molecule type" value="Genomic_DNA"/>
</dbReference>
<protein>
    <submittedName>
        <fullName evidence="1">Uncharacterized protein</fullName>
    </submittedName>
</protein>
<comment type="caution">
    <text evidence="1">The sequence shown here is derived from an EMBL/GenBank/DDBJ whole genome shotgun (WGS) entry which is preliminary data.</text>
</comment>
<accession>A0A9P0KGI3</accession>
<evidence type="ECO:0000313" key="2">
    <source>
        <dbReference type="Proteomes" id="UP001152888"/>
    </source>
</evidence>
<dbReference type="AlphaFoldDB" id="A0A9P0KGI3"/>
<sequence length="49" mass="5619">MSISRIKKAFLWLSGFSCSHCLTSDQKPLNLRIITRLRESDVMVAFNFG</sequence>
<keyword evidence="2" id="KW-1185">Reference proteome</keyword>
<organism evidence="1 2">
    <name type="scientific">Acanthoscelides obtectus</name>
    <name type="common">Bean weevil</name>
    <name type="synonym">Bruchus obtectus</name>
    <dbReference type="NCBI Taxonomy" id="200917"/>
    <lineage>
        <taxon>Eukaryota</taxon>
        <taxon>Metazoa</taxon>
        <taxon>Ecdysozoa</taxon>
        <taxon>Arthropoda</taxon>
        <taxon>Hexapoda</taxon>
        <taxon>Insecta</taxon>
        <taxon>Pterygota</taxon>
        <taxon>Neoptera</taxon>
        <taxon>Endopterygota</taxon>
        <taxon>Coleoptera</taxon>
        <taxon>Polyphaga</taxon>
        <taxon>Cucujiformia</taxon>
        <taxon>Chrysomeloidea</taxon>
        <taxon>Chrysomelidae</taxon>
        <taxon>Bruchinae</taxon>
        <taxon>Bruchini</taxon>
        <taxon>Acanthoscelides</taxon>
    </lineage>
</organism>
<gene>
    <name evidence="1" type="ORF">ACAOBT_LOCUS10987</name>
</gene>
<proteinExistence type="predicted"/>
<evidence type="ECO:0000313" key="1">
    <source>
        <dbReference type="EMBL" id="CAH1974288.1"/>
    </source>
</evidence>